<feature type="region of interest" description="Disordered" evidence="1">
    <location>
        <begin position="120"/>
        <end position="141"/>
    </location>
</feature>
<protein>
    <submittedName>
        <fullName evidence="2">Uncharacterized protein</fullName>
    </submittedName>
</protein>
<dbReference type="EMBL" id="CM032182">
    <property type="protein sequence ID" value="KAG7097561.1"/>
    <property type="molecule type" value="Genomic_DNA"/>
</dbReference>
<dbReference type="Proteomes" id="UP001049176">
    <property type="component" value="Chromosome 2"/>
</dbReference>
<gene>
    <name evidence="2" type="ORF">E1B28_004898</name>
</gene>
<comment type="caution">
    <text evidence="2">The sequence shown here is derived from an EMBL/GenBank/DDBJ whole genome shotgun (WGS) entry which is preliminary data.</text>
</comment>
<evidence type="ECO:0000313" key="3">
    <source>
        <dbReference type="Proteomes" id="UP001049176"/>
    </source>
</evidence>
<feature type="compositionally biased region" description="Polar residues" evidence="1">
    <location>
        <begin position="123"/>
        <end position="141"/>
    </location>
</feature>
<keyword evidence="3" id="KW-1185">Reference proteome</keyword>
<dbReference type="AlphaFoldDB" id="A0A9P7UZN3"/>
<dbReference type="RefSeq" id="XP_043014031.1">
    <property type="nucleotide sequence ID" value="XM_043149425.1"/>
</dbReference>
<dbReference type="KEGG" id="more:E1B28_004898"/>
<accession>A0A9P7UZN3</accession>
<proteinExistence type="predicted"/>
<sequence>MAWSRRPSRQVGVMIMQSTVNTTKLSFLQHSTQSGRASYTLELPIKTGSGIEGRGDTRIQTKLDLFNLTLSYARSMYEKVKTRNVNFPKFRSVCTPPFVSSHERLARNNTSGIQALNDRAGSRTAQQHCKHVASTSTLNVR</sequence>
<name>A0A9P7UZN3_9AGAR</name>
<evidence type="ECO:0000313" key="2">
    <source>
        <dbReference type="EMBL" id="KAG7097561.1"/>
    </source>
</evidence>
<evidence type="ECO:0000256" key="1">
    <source>
        <dbReference type="SAM" id="MobiDB-lite"/>
    </source>
</evidence>
<reference evidence="2" key="1">
    <citation type="journal article" date="2021" name="Genome Biol. Evol.">
        <title>The assembled and annotated genome of the fairy-ring fungus Marasmius oreades.</title>
        <authorList>
            <person name="Hiltunen M."/>
            <person name="Ament-Velasquez S.L."/>
            <person name="Johannesson H."/>
        </authorList>
    </citation>
    <scope>NUCLEOTIDE SEQUENCE</scope>
    <source>
        <strain evidence="2">03SP1</strain>
    </source>
</reference>
<organism evidence="2 3">
    <name type="scientific">Marasmius oreades</name>
    <name type="common">fairy-ring Marasmius</name>
    <dbReference type="NCBI Taxonomy" id="181124"/>
    <lineage>
        <taxon>Eukaryota</taxon>
        <taxon>Fungi</taxon>
        <taxon>Dikarya</taxon>
        <taxon>Basidiomycota</taxon>
        <taxon>Agaricomycotina</taxon>
        <taxon>Agaricomycetes</taxon>
        <taxon>Agaricomycetidae</taxon>
        <taxon>Agaricales</taxon>
        <taxon>Marasmiineae</taxon>
        <taxon>Marasmiaceae</taxon>
        <taxon>Marasmius</taxon>
    </lineage>
</organism>
<dbReference type="GeneID" id="66073974"/>